<protein>
    <recommendedName>
        <fullName evidence="1">DUF6792 domain-containing protein</fullName>
    </recommendedName>
</protein>
<proteinExistence type="predicted"/>
<feature type="domain" description="DUF6792" evidence="1">
    <location>
        <begin position="36"/>
        <end position="239"/>
    </location>
</feature>
<comment type="caution">
    <text evidence="2">The sequence shown here is derived from an EMBL/GenBank/DDBJ whole genome shotgun (WGS) entry which is preliminary data.</text>
</comment>
<evidence type="ECO:0000313" key="2">
    <source>
        <dbReference type="EMBL" id="GLO65734.1"/>
    </source>
</evidence>
<gene>
    <name evidence="2" type="primary">yvcB</name>
    <name evidence="2" type="ORF">MACH08_15180</name>
</gene>
<keyword evidence="3" id="KW-1185">Reference proteome</keyword>
<accession>A0ABQ5TJH1</accession>
<dbReference type="EMBL" id="BSKO01000001">
    <property type="protein sequence ID" value="GLO65734.1"/>
    <property type="molecule type" value="Genomic_DNA"/>
</dbReference>
<reference evidence="2 3" key="1">
    <citation type="submission" date="2023-02" db="EMBL/GenBank/DDBJ databases">
        <title>Oceanobacillus kimchii IFOP_LL358 isolated form Alexandrium catenella lab strain.</title>
        <authorList>
            <person name="Gajardo G."/>
            <person name="Ueki S."/>
            <person name="Maruyama F."/>
        </authorList>
    </citation>
    <scope>NUCLEOTIDE SEQUENCE [LARGE SCALE GENOMIC DNA]</scope>
    <source>
        <strain evidence="2 3">IFOP_LL358</strain>
    </source>
</reference>
<evidence type="ECO:0000259" key="1">
    <source>
        <dbReference type="Pfam" id="PF20591"/>
    </source>
</evidence>
<dbReference type="Proteomes" id="UP001275436">
    <property type="component" value="Unassembled WGS sequence"/>
</dbReference>
<dbReference type="InterPro" id="IPR046742">
    <property type="entry name" value="DUF6792"/>
</dbReference>
<sequence length="624" mass="71232">MNPNLFNTPEIKTRIIDLEYKHFSPKALQNIPLEKAKNNFEIEVKEIFLEETGKLLDEDLKIFHSSESNDLEVQQSGYDGTAIYINKGETEEVYVISQGTQDIQDWEYNLKAMFAGQSSDQAIATNNFTNDAYTEFDIDNNTNTIGLAHSLAHNNNTTAHLVFNTFDEVFSINGAQTNYYQLYRLDIHFQVSLEEAFSIEGIYDIYDITPQELHDFAKDYYSDKEQNITQFISEDDPLYAVSGIRGFLTLGDVQYINTNPSLPGLREIVDDIPDDIIVSFQEMAIDYTIAAEQGGMNAGIEKLLGVNPSLFEDKSGGMDYFKWYITSPTEVDTVIRNLNDNVPVLNEKIKIITDNSELIFGRLYEAGYITKNQQDTLITEFGNLQHELNEIQELIERNISVRDLNNPFATLGADSGTILKIMQHGKKFTEIVKNIQDSNILHNLEAITDSHSLIEMLSSLSGDGRNKSYLGRDMVLTSSKGGNIQINISAALRMYQQCFPLLEEKSTMINNLEKAVTDEIQNAFNEEKQKVMAKINEMEASPGLYRDLLRKHIYFPRLNKTVRQINVHEEFLPLEQADLDEEISYMRQSVEKGKKHIETYRTSIEDLFEAEDHVSDMFNLIGRI</sequence>
<name>A0ABQ5TJH1_9BACI</name>
<evidence type="ECO:0000313" key="3">
    <source>
        <dbReference type="Proteomes" id="UP001275436"/>
    </source>
</evidence>
<organism evidence="2 3">
    <name type="scientific">Oceanobacillus kimchii</name>
    <dbReference type="NCBI Taxonomy" id="746691"/>
    <lineage>
        <taxon>Bacteria</taxon>
        <taxon>Bacillati</taxon>
        <taxon>Bacillota</taxon>
        <taxon>Bacilli</taxon>
        <taxon>Bacillales</taxon>
        <taxon>Bacillaceae</taxon>
        <taxon>Oceanobacillus</taxon>
    </lineage>
</organism>
<dbReference type="RefSeq" id="WP_069685870.1">
    <property type="nucleotide sequence ID" value="NZ_BSKO01000001.1"/>
</dbReference>
<dbReference type="Pfam" id="PF20591">
    <property type="entry name" value="DUF6792"/>
    <property type="match status" value="1"/>
</dbReference>